<keyword evidence="4" id="KW-0804">Transcription</keyword>
<dbReference type="InterPro" id="IPR007627">
    <property type="entry name" value="RNA_pol_sigma70_r2"/>
</dbReference>
<gene>
    <name evidence="7" type="ORF">TQ33_0177</name>
</gene>
<dbReference type="InterPro" id="IPR014284">
    <property type="entry name" value="RNA_pol_sigma-70_dom"/>
</dbReference>
<dbReference type="KEGG" id="kge:TQ33_0177"/>
<evidence type="ECO:0000313" key="7">
    <source>
        <dbReference type="EMBL" id="AKE51169.1"/>
    </source>
</evidence>
<dbReference type="InterPro" id="IPR013249">
    <property type="entry name" value="RNA_pol_sigma70_r4_t2"/>
</dbReference>
<evidence type="ECO:0000256" key="2">
    <source>
        <dbReference type="ARBA" id="ARBA00023015"/>
    </source>
</evidence>
<dbReference type="Pfam" id="PF08281">
    <property type="entry name" value="Sigma70_r4_2"/>
    <property type="match status" value="1"/>
</dbReference>
<evidence type="ECO:0000256" key="3">
    <source>
        <dbReference type="ARBA" id="ARBA00023082"/>
    </source>
</evidence>
<proteinExistence type="inferred from homology"/>
<dbReference type="Pfam" id="PF04542">
    <property type="entry name" value="Sigma70_r2"/>
    <property type="match status" value="1"/>
</dbReference>
<feature type="domain" description="RNA polymerase sigma factor 70 region 4 type 2" evidence="6">
    <location>
        <begin position="145"/>
        <end position="191"/>
    </location>
</feature>
<keyword evidence="8" id="KW-1185">Reference proteome</keyword>
<dbReference type="SUPFAM" id="SSF88946">
    <property type="entry name" value="Sigma2 domain of RNA polymerase sigma factors"/>
    <property type="match status" value="1"/>
</dbReference>
<evidence type="ECO:0000259" key="6">
    <source>
        <dbReference type="Pfam" id="PF08281"/>
    </source>
</evidence>
<dbReference type="SUPFAM" id="SSF88659">
    <property type="entry name" value="Sigma3 and sigma4 domains of RNA polymerase sigma factors"/>
    <property type="match status" value="1"/>
</dbReference>
<dbReference type="RefSeq" id="WP_046560391.1">
    <property type="nucleotide sequence ID" value="NZ_CP010975.1"/>
</dbReference>
<evidence type="ECO:0000259" key="5">
    <source>
        <dbReference type="Pfam" id="PF04542"/>
    </source>
</evidence>
<keyword evidence="2" id="KW-0805">Transcription regulation</keyword>
<protein>
    <submittedName>
        <fullName evidence="7">ECF subfamily RNA polymerase sigma-24 subunit</fullName>
    </submittedName>
</protein>
<reference evidence="7 8" key="1">
    <citation type="submission" date="2015-02" db="EMBL/GenBank/DDBJ databases">
        <title>Complete genome sequence of Kangiella geojedonensis strain YCS-5T.</title>
        <authorList>
            <person name="Kim K.M."/>
        </authorList>
    </citation>
    <scope>NUCLEOTIDE SEQUENCE [LARGE SCALE GENOMIC DNA]</scope>
    <source>
        <strain evidence="7 8">YCS-5</strain>
    </source>
</reference>
<dbReference type="PANTHER" id="PTHR43133">
    <property type="entry name" value="RNA POLYMERASE ECF-TYPE SIGMA FACTO"/>
    <property type="match status" value="1"/>
</dbReference>
<feature type="domain" description="RNA polymerase sigma-70 region 2" evidence="5">
    <location>
        <begin position="28"/>
        <end position="93"/>
    </location>
</feature>
<comment type="similarity">
    <text evidence="1">Belongs to the sigma-70 factor family. ECF subfamily.</text>
</comment>
<organism evidence="7 8">
    <name type="scientific">Kangiella geojedonensis</name>
    <dbReference type="NCBI Taxonomy" id="914150"/>
    <lineage>
        <taxon>Bacteria</taxon>
        <taxon>Pseudomonadati</taxon>
        <taxon>Pseudomonadota</taxon>
        <taxon>Gammaproteobacteria</taxon>
        <taxon>Kangiellales</taxon>
        <taxon>Kangiellaceae</taxon>
        <taxon>Kangiella</taxon>
    </lineage>
</organism>
<dbReference type="NCBIfam" id="TIGR02937">
    <property type="entry name" value="sigma70-ECF"/>
    <property type="match status" value="1"/>
</dbReference>
<dbReference type="InterPro" id="IPR013325">
    <property type="entry name" value="RNA_pol_sigma_r2"/>
</dbReference>
<dbReference type="Gene3D" id="1.10.10.10">
    <property type="entry name" value="Winged helix-like DNA-binding domain superfamily/Winged helix DNA-binding domain"/>
    <property type="match status" value="1"/>
</dbReference>
<dbReference type="Gene3D" id="1.10.1740.10">
    <property type="match status" value="1"/>
</dbReference>
<accession>A0A0F6TPD7</accession>
<dbReference type="GO" id="GO:0006352">
    <property type="term" value="P:DNA-templated transcription initiation"/>
    <property type="evidence" value="ECO:0007669"/>
    <property type="project" value="InterPro"/>
</dbReference>
<keyword evidence="3" id="KW-0731">Sigma factor</keyword>
<dbReference type="CDD" id="cd06171">
    <property type="entry name" value="Sigma70_r4"/>
    <property type="match status" value="1"/>
</dbReference>
<dbReference type="InterPro" id="IPR013324">
    <property type="entry name" value="RNA_pol_sigma_r3/r4-like"/>
</dbReference>
<dbReference type="InterPro" id="IPR036388">
    <property type="entry name" value="WH-like_DNA-bd_sf"/>
</dbReference>
<dbReference type="STRING" id="914150.TQ33_0177"/>
<evidence type="ECO:0000313" key="8">
    <source>
        <dbReference type="Proteomes" id="UP000034071"/>
    </source>
</evidence>
<sequence length="204" mass="23007">MTKESLPSEDELVERLKNNDVALFEQVVKEYHSSMFAVAYSIAGPAIADEVVQEAWVSAINAIHKFEGRSALKSWLIRITANEAKTRLRKESRSVSLEAVDENWATDTRFTEKGHWAGGNPEWDISSPDDLLAADELQDCVKKHMVKLPDNQQQIINLRDVGGLDMDTICNILEITASNARVLLHRARDKMQQVVARFQRTGEC</sequence>
<evidence type="ECO:0000256" key="1">
    <source>
        <dbReference type="ARBA" id="ARBA00010641"/>
    </source>
</evidence>
<evidence type="ECO:0000256" key="4">
    <source>
        <dbReference type="ARBA" id="ARBA00023163"/>
    </source>
</evidence>
<dbReference type="GO" id="GO:0016987">
    <property type="term" value="F:sigma factor activity"/>
    <property type="evidence" value="ECO:0007669"/>
    <property type="project" value="UniProtKB-KW"/>
</dbReference>
<name>A0A0F6TPD7_9GAMM</name>
<dbReference type="HOGENOM" id="CLU_047691_3_0_6"/>
<dbReference type="PANTHER" id="PTHR43133:SF53">
    <property type="entry name" value="ECF RNA POLYMERASE SIGMA-E FACTOR"/>
    <property type="match status" value="1"/>
</dbReference>
<dbReference type="EMBL" id="CP010975">
    <property type="protein sequence ID" value="AKE51169.1"/>
    <property type="molecule type" value="Genomic_DNA"/>
</dbReference>
<dbReference type="Proteomes" id="UP000034071">
    <property type="component" value="Chromosome"/>
</dbReference>
<dbReference type="GO" id="GO:0003677">
    <property type="term" value="F:DNA binding"/>
    <property type="evidence" value="ECO:0007669"/>
    <property type="project" value="InterPro"/>
</dbReference>
<dbReference type="AlphaFoldDB" id="A0A0F6TPD7"/>
<dbReference type="InterPro" id="IPR039425">
    <property type="entry name" value="RNA_pol_sigma-70-like"/>
</dbReference>